<sequence>TSSIDRQGLFATEPIRRGTRVVEYTGEKISKRESTRRLAAYNNYIFYLNALYDIDGETLENTARYMNHSCEPNCEVEMTTTQIWLVALRDIKAGEELTFNYGYDASEYERFPCNCGTRSCCGYIVGREYWGLIKST</sequence>
<organism evidence="8 9">
    <name type="scientific">Tectimicrobiota bacterium</name>
    <dbReference type="NCBI Taxonomy" id="2528274"/>
    <lineage>
        <taxon>Bacteria</taxon>
        <taxon>Pseudomonadati</taxon>
        <taxon>Nitrospinota/Tectimicrobiota group</taxon>
        <taxon>Candidatus Tectimicrobiota</taxon>
    </lineage>
</organism>
<evidence type="ECO:0000256" key="2">
    <source>
        <dbReference type="ARBA" id="ARBA00022454"/>
    </source>
</evidence>
<feature type="domain" description="Post-SET" evidence="7">
    <location>
        <begin position="109"/>
        <end position="125"/>
    </location>
</feature>
<evidence type="ECO:0000256" key="4">
    <source>
        <dbReference type="ARBA" id="ARBA00022679"/>
    </source>
</evidence>
<dbReference type="Proteomes" id="UP000712673">
    <property type="component" value="Unassembled WGS sequence"/>
</dbReference>
<name>A0A937W5D2_UNCTE</name>
<dbReference type="PROSITE" id="PS50280">
    <property type="entry name" value="SET"/>
    <property type="match status" value="1"/>
</dbReference>
<gene>
    <name evidence="8" type="ORF">FJZ47_16660</name>
</gene>
<evidence type="ECO:0000313" key="9">
    <source>
        <dbReference type="Proteomes" id="UP000712673"/>
    </source>
</evidence>
<feature type="non-terminal residue" evidence="8">
    <location>
        <position position="1"/>
    </location>
</feature>
<comment type="subcellular location">
    <subcellularLocation>
        <location evidence="1">Chromosome</location>
    </subcellularLocation>
</comment>
<evidence type="ECO:0000256" key="3">
    <source>
        <dbReference type="ARBA" id="ARBA00022603"/>
    </source>
</evidence>
<keyword evidence="5" id="KW-0949">S-adenosyl-L-methionine</keyword>
<evidence type="ECO:0000256" key="5">
    <source>
        <dbReference type="ARBA" id="ARBA00022691"/>
    </source>
</evidence>
<evidence type="ECO:0000259" key="7">
    <source>
        <dbReference type="PROSITE" id="PS50868"/>
    </source>
</evidence>
<dbReference type="GO" id="GO:0008168">
    <property type="term" value="F:methyltransferase activity"/>
    <property type="evidence" value="ECO:0007669"/>
    <property type="project" value="UniProtKB-KW"/>
</dbReference>
<dbReference type="SMART" id="SM00317">
    <property type="entry name" value="SET"/>
    <property type="match status" value="1"/>
</dbReference>
<dbReference type="Pfam" id="PF00856">
    <property type="entry name" value="SET"/>
    <property type="match status" value="1"/>
</dbReference>
<dbReference type="AlphaFoldDB" id="A0A937W5D2"/>
<dbReference type="SUPFAM" id="SSF82199">
    <property type="entry name" value="SET domain"/>
    <property type="match status" value="1"/>
</dbReference>
<dbReference type="GO" id="GO:0032259">
    <property type="term" value="P:methylation"/>
    <property type="evidence" value="ECO:0007669"/>
    <property type="project" value="UniProtKB-KW"/>
</dbReference>
<evidence type="ECO:0000256" key="1">
    <source>
        <dbReference type="ARBA" id="ARBA00004286"/>
    </source>
</evidence>
<dbReference type="InterPro" id="IPR050777">
    <property type="entry name" value="SET2_Histone-Lys_MeTrsfase"/>
</dbReference>
<keyword evidence="4" id="KW-0808">Transferase</keyword>
<keyword evidence="3" id="KW-0489">Methyltransferase</keyword>
<evidence type="ECO:0000313" key="8">
    <source>
        <dbReference type="EMBL" id="MBM3225416.1"/>
    </source>
</evidence>
<proteinExistence type="predicted"/>
<evidence type="ECO:0000259" key="6">
    <source>
        <dbReference type="PROSITE" id="PS50280"/>
    </source>
</evidence>
<dbReference type="PROSITE" id="PS50868">
    <property type="entry name" value="POST_SET"/>
    <property type="match status" value="1"/>
</dbReference>
<feature type="domain" description="SET" evidence="6">
    <location>
        <begin position="1"/>
        <end position="102"/>
    </location>
</feature>
<keyword evidence="2" id="KW-0158">Chromosome</keyword>
<dbReference type="InterPro" id="IPR003616">
    <property type="entry name" value="Post-SET_dom"/>
</dbReference>
<comment type="caution">
    <text evidence="8">The sequence shown here is derived from an EMBL/GenBank/DDBJ whole genome shotgun (WGS) entry which is preliminary data.</text>
</comment>
<dbReference type="InterPro" id="IPR001214">
    <property type="entry name" value="SET_dom"/>
</dbReference>
<dbReference type="PANTHER" id="PTHR22884">
    <property type="entry name" value="SET DOMAIN PROTEINS"/>
    <property type="match status" value="1"/>
</dbReference>
<dbReference type="Gene3D" id="2.170.270.10">
    <property type="entry name" value="SET domain"/>
    <property type="match status" value="1"/>
</dbReference>
<dbReference type="InterPro" id="IPR046341">
    <property type="entry name" value="SET_dom_sf"/>
</dbReference>
<dbReference type="EMBL" id="VGLS01000568">
    <property type="protein sequence ID" value="MBM3225416.1"/>
    <property type="molecule type" value="Genomic_DNA"/>
</dbReference>
<reference evidence="8" key="1">
    <citation type="submission" date="2019-03" db="EMBL/GenBank/DDBJ databases">
        <title>Lake Tanganyika Metagenome-Assembled Genomes (MAGs).</title>
        <authorList>
            <person name="Tran P."/>
        </authorList>
    </citation>
    <scope>NUCLEOTIDE SEQUENCE</scope>
    <source>
        <strain evidence="8">K_DeepCast_65m_m2_066</strain>
    </source>
</reference>
<dbReference type="GO" id="GO:0005694">
    <property type="term" value="C:chromosome"/>
    <property type="evidence" value="ECO:0007669"/>
    <property type="project" value="UniProtKB-SubCell"/>
</dbReference>
<accession>A0A937W5D2</accession>
<protein>
    <submittedName>
        <fullName evidence="8">SET domain-containing protein</fullName>
    </submittedName>
</protein>